<sequence length="211" mass="22802">MITLTDLSKSFADHTIWSHVSKSFDAGHLHAITGPSGSGKTTLLNCIGLLEQPTSGSIDLDGRPLTCIRPSACQRYRRTRLGYLFQNYALIENAAVSFNLRIALGPGHLTKSKKRAIANALGAVGLTGYERRPIYRLSGGEQQRVALARLIVKKADIILADEPTGALDDMNSSMVIDTLKDMATHGATVLIATHDHTVIDACDTRLDLGHL</sequence>
<reference evidence="4 5" key="1">
    <citation type="submission" date="2014-03" db="EMBL/GenBank/DDBJ databases">
        <title>Genomics of Bifidobacteria.</title>
        <authorList>
            <person name="Ventura M."/>
            <person name="Milani C."/>
            <person name="Lugli G.A."/>
        </authorList>
    </citation>
    <scope>NUCLEOTIDE SEQUENCE [LARGE SCALE GENOMIC DNA]</scope>
    <source>
        <strain evidence="4 5">DSM 21395</strain>
    </source>
</reference>
<dbReference type="InterPro" id="IPR003593">
    <property type="entry name" value="AAA+_ATPase"/>
</dbReference>
<accession>A0A087CA78</accession>
<dbReference type="AlphaFoldDB" id="A0A087CA78"/>
<dbReference type="Gene3D" id="3.40.50.300">
    <property type="entry name" value="P-loop containing nucleotide triphosphate hydrolases"/>
    <property type="match status" value="1"/>
</dbReference>
<dbReference type="PANTHER" id="PTHR42798">
    <property type="entry name" value="LIPOPROTEIN-RELEASING SYSTEM ATP-BINDING PROTEIN LOLD"/>
    <property type="match status" value="1"/>
</dbReference>
<evidence type="ECO:0000256" key="2">
    <source>
        <dbReference type="ARBA" id="ARBA00022840"/>
    </source>
</evidence>
<feature type="domain" description="ABC transporter" evidence="3">
    <location>
        <begin position="2"/>
        <end position="211"/>
    </location>
</feature>
<dbReference type="eggNOG" id="COG1136">
    <property type="taxonomic scope" value="Bacteria"/>
</dbReference>
<dbReference type="EC" id="3.6.3.31" evidence="4"/>
<dbReference type="Proteomes" id="UP000029082">
    <property type="component" value="Unassembled WGS sequence"/>
</dbReference>
<keyword evidence="4" id="KW-0378">Hydrolase</keyword>
<organism evidence="4 5">
    <name type="scientific">Bifidobacterium mongoliense DSM 21395</name>
    <dbReference type="NCBI Taxonomy" id="1437603"/>
    <lineage>
        <taxon>Bacteria</taxon>
        <taxon>Bacillati</taxon>
        <taxon>Actinomycetota</taxon>
        <taxon>Actinomycetes</taxon>
        <taxon>Bifidobacteriales</taxon>
        <taxon>Bifidobacteriaceae</taxon>
        <taxon>Bifidobacterium</taxon>
    </lineage>
</organism>
<dbReference type="InterPro" id="IPR017871">
    <property type="entry name" value="ABC_transporter-like_CS"/>
</dbReference>
<evidence type="ECO:0000259" key="3">
    <source>
        <dbReference type="PROSITE" id="PS50893"/>
    </source>
</evidence>
<comment type="caution">
    <text evidence="4">The sequence shown here is derived from an EMBL/GenBank/DDBJ whole genome shotgun (WGS) entry which is preliminary data.</text>
</comment>
<proteinExistence type="predicted"/>
<keyword evidence="1" id="KW-0547">Nucleotide-binding</keyword>
<dbReference type="GeneID" id="93094162"/>
<evidence type="ECO:0000313" key="5">
    <source>
        <dbReference type="Proteomes" id="UP000029082"/>
    </source>
</evidence>
<evidence type="ECO:0000313" key="4">
    <source>
        <dbReference type="EMBL" id="KFI80178.1"/>
    </source>
</evidence>
<dbReference type="GO" id="GO:0005524">
    <property type="term" value="F:ATP binding"/>
    <property type="evidence" value="ECO:0007669"/>
    <property type="project" value="UniProtKB-KW"/>
</dbReference>
<dbReference type="EMBL" id="JGZE01000001">
    <property type="protein sequence ID" value="KFI80178.1"/>
    <property type="molecule type" value="Genomic_DNA"/>
</dbReference>
<protein>
    <submittedName>
        <fullName evidence="4">ABC transporter family protein</fullName>
        <ecNumber evidence="4">3.6.3.31</ecNumber>
    </submittedName>
</protein>
<evidence type="ECO:0000256" key="1">
    <source>
        <dbReference type="ARBA" id="ARBA00022741"/>
    </source>
</evidence>
<dbReference type="InterPro" id="IPR003439">
    <property type="entry name" value="ABC_transporter-like_ATP-bd"/>
</dbReference>
<dbReference type="SMART" id="SM00382">
    <property type="entry name" value="AAA"/>
    <property type="match status" value="1"/>
</dbReference>
<dbReference type="SUPFAM" id="SSF52540">
    <property type="entry name" value="P-loop containing nucleoside triphosphate hydrolases"/>
    <property type="match status" value="1"/>
</dbReference>
<name>A0A087CA78_9BIFI</name>
<dbReference type="PANTHER" id="PTHR42798:SF4">
    <property type="entry name" value="ABC TRANSPORTER DOMAIN-CONTAINING PROTEIN"/>
    <property type="match status" value="1"/>
</dbReference>
<keyword evidence="2" id="KW-0067">ATP-binding</keyword>
<gene>
    <name evidence="4" type="ORF">BMON_0047</name>
</gene>
<dbReference type="InterPro" id="IPR027417">
    <property type="entry name" value="P-loop_NTPase"/>
</dbReference>
<keyword evidence="5" id="KW-1185">Reference proteome</keyword>
<dbReference type="RefSeq" id="WP_033511994.1">
    <property type="nucleotide sequence ID" value="NZ_JDUO01000003.1"/>
</dbReference>
<dbReference type="PROSITE" id="PS50893">
    <property type="entry name" value="ABC_TRANSPORTER_2"/>
    <property type="match status" value="1"/>
</dbReference>
<dbReference type="GO" id="GO:0016887">
    <property type="term" value="F:ATP hydrolysis activity"/>
    <property type="evidence" value="ECO:0007669"/>
    <property type="project" value="InterPro"/>
</dbReference>
<dbReference type="Pfam" id="PF00005">
    <property type="entry name" value="ABC_tran"/>
    <property type="match status" value="1"/>
</dbReference>
<dbReference type="STRING" id="1437603.GCA_000771525_01033"/>
<dbReference type="OrthoDB" id="4425833at2"/>
<dbReference type="PROSITE" id="PS00211">
    <property type="entry name" value="ABC_TRANSPORTER_1"/>
    <property type="match status" value="1"/>
</dbReference>